<accession>A0A4R6W4A4</accession>
<protein>
    <submittedName>
        <fullName evidence="8">Membrane fusion protein (Multidrug efflux system)</fullName>
    </submittedName>
</protein>
<dbReference type="PANTHER" id="PTHR30386:SF26">
    <property type="entry name" value="TRANSPORT PROTEIN COMB"/>
    <property type="match status" value="1"/>
</dbReference>
<evidence type="ECO:0000259" key="7">
    <source>
        <dbReference type="Pfam" id="PF25954"/>
    </source>
</evidence>
<dbReference type="Pfam" id="PF25954">
    <property type="entry name" value="Beta-barrel_RND_2"/>
    <property type="match status" value="1"/>
</dbReference>
<reference evidence="8 9" key="1">
    <citation type="submission" date="2019-03" db="EMBL/GenBank/DDBJ databases">
        <title>Genomic Encyclopedia of Archaeal and Bacterial Type Strains, Phase II (KMG-II): from individual species to whole genera.</title>
        <authorList>
            <person name="Goeker M."/>
        </authorList>
    </citation>
    <scope>NUCLEOTIDE SEQUENCE [LARGE SCALE GENOMIC DNA]</scope>
    <source>
        <strain evidence="8 9">DSM 28353</strain>
    </source>
</reference>
<evidence type="ECO:0000256" key="2">
    <source>
        <dbReference type="ARBA" id="ARBA00022692"/>
    </source>
</evidence>
<evidence type="ECO:0000313" key="8">
    <source>
        <dbReference type="EMBL" id="TDQ73408.1"/>
    </source>
</evidence>
<name>A0A4R6W4A4_9SPHI</name>
<dbReference type="Gene3D" id="2.40.50.100">
    <property type="match status" value="1"/>
</dbReference>
<dbReference type="PANTHER" id="PTHR30386">
    <property type="entry name" value="MEMBRANE FUSION SUBUNIT OF EMRAB-TOLC MULTIDRUG EFFLUX PUMP"/>
    <property type="match status" value="1"/>
</dbReference>
<dbReference type="InterPro" id="IPR050739">
    <property type="entry name" value="MFP"/>
</dbReference>
<evidence type="ECO:0000313" key="9">
    <source>
        <dbReference type="Proteomes" id="UP000295292"/>
    </source>
</evidence>
<dbReference type="Proteomes" id="UP000295292">
    <property type="component" value="Unassembled WGS sequence"/>
</dbReference>
<dbReference type="GO" id="GO:0016020">
    <property type="term" value="C:membrane"/>
    <property type="evidence" value="ECO:0007669"/>
    <property type="project" value="UniProtKB-SubCell"/>
</dbReference>
<dbReference type="Pfam" id="PF25917">
    <property type="entry name" value="BSH_RND"/>
    <property type="match status" value="1"/>
</dbReference>
<dbReference type="PRINTS" id="PR01490">
    <property type="entry name" value="RTXTOXIND"/>
</dbReference>
<dbReference type="SUPFAM" id="SSF111369">
    <property type="entry name" value="HlyD-like secretion proteins"/>
    <property type="match status" value="2"/>
</dbReference>
<evidence type="ECO:0000256" key="5">
    <source>
        <dbReference type="SAM" id="Phobius"/>
    </source>
</evidence>
<dbReference type="EMBL" id="SNYV01000019">
    <property type="protein sequence ID" value="TDQ73408.1"/>
    <property type="molecule type" value="Genomic_DNA"/>
</dbReference>
<evidence type="ECO:0000256" key="1">
    <source>
        <dbReference type="ARBA" id="ARBA00004167"/>
    </source>
</evidence>
<evidence type="ECO:0000259" key="6">
    <source>
        <dbReference type="Pfam" id="PF25917"/>
    </source>
</evidence>
<comment type="caution">
    <text evidence="8">The sequence shown here is derived from an EMBL/GenBank/DDBJ whole genome shotgun (WGS) entry which is preliminary data.</text>
</comment>
<organism evidence="8 9">
    <name type="scientific">Sphingobacterium yanglingense</name>
    <dbReference type="NCBI Taxonomy" id="1437280"/>
    <lineage>
        <taxon>Bacteria</taxon>
        <taxon>Pseudomonadati</taxon>
        <taxon>Bacteroidota</taxon>
        <taxon>Sphingobacteriia</taxon>
        <taxon>Sphingobacteriales</taxon>
        <taxon>Sphingobacteriaceae</taxon>
        <taxon>Sphingobacterium</taxon>
    </lineage>
</organism>
<dbReference type="GO" id="GO:0055085">
    <property type="term" value="P:transmembrane transport"/>
    <property type="evidence" value="ECO:0007669"/>
    <property type="project" value="InterPro"/>
</dbReference>
<comment type="subcellular location">
    <subcellularLocation>
        <location evidence="1">Membrane</location>
        <topology evidence="1">Single-pass membrane protein</topology>
    </subcellularLocation>
</comment>
<feature type="transmembrane region" description="Helical" evidence="5">
    <location>
        <begin position="21"/>
        <end position="39"/>
    </location>
</feature>
<dbReference type="Gene3D" id="1.10.287.470">
    <property type="entry name" value="Helix hairpin bin"/>
    <property type="match status" value="1"/>
</dbReference>
<sequence>MQQDMENTTENIAKKKGTNKKFIIILSALILFGGGYGGYKYVQSLSHETTDDAQVEKNMSPIIPRVGGYIASVYVKDNDFVKKGDTLFTIESQDYQIRVEEAEAAVAAAESSFDVSKADVSASSANVAISDATIQSNAGSIEAAVIRANQANNDYIRYQNLYNNQSITKQQYEQALTGKLEADKQVEILQQQRNASASQRHAIVSKTTVASKQTSVAEANVKRAKAQLDAAKLNLSYTAVLASVDGQVSNIKVQQGQMINPGQSLFYIVDNRETWVVANFKETQLQKMKPGQKVGIKVSAYPNVEFEGEVNSFSPATGSRFSLLPPDNATGNFVKTVQRLPVKIKLTNENTAEHIALLRPGMNADVDVLVR</sequence>
<dbReference type="InterPro" id="IPR058792">
    <property type="entry name" value="Beta-barrel_RND_2"/>
</dbReference>
<keyword evidence="9" id="KW-1185">Reference proteome</keyword>
<dbReference type="Gene3D" id="2.40.30.170">
    <property type="match status" value="1"/>
</dbReference>
<keyword evidence="3 5" id="KW-1133">Transmembrane helix</keyword>
<proteinExistence type="predicted"/>
<evidence type="ECO:0000256" key="4">
    <source>
        <dbReference type="ARBA" id="ARBA00023136"/>
    </source>
</evidence>
<keyword evidence="2 5" id="KW-0812">Transmembrane</keyword>
<keyword evidence="4 5" id="KW-0472">Membrane</keyword>
<dbReference type="AlphaFoldDB" id="A0A4R6W4A4"/>
<feature type="domain" description="Multidrug resistance protein MdtA-like barrel-sandwich hybrid" evidence="6">
    <location>
        <begin position="62"/>
        <end position="270"/>
    </location>
</feature>
<dbReference type="InterPro" id="IPR058625">
    <property type="entry name" value="MdtA-like_BSH"/>
</dbReference>
<feature type="domain" description="CusB-like beta-barrel" evidence="7">
    <location>
        <begin position="275"/>
        <end position="316"/>
    </location>
</feature>
<evidence type="ECO:0000256" key="3">
    <source>
        <dbReference type="ARBA" id="ARBA00022989"/>
    </source>
</evidence>
<gene>
    <name evidence="8" type="ORF">CLV99_4460</name>
</gene>